<feature type="transmembrane region" description="Helical" evidence="2">
    <location>
        <begin position="189"/>
        <end position="209"/>
    </location>
</feature>
<dbReference type="PANTHER" id="PTHR43317:SF1">
    <property type="entry name" value="THERMOSPERMINE SYNTHASE ACAULIS5"/>
    <property type="match status" value="1"/>
</dbReference>
<feature type="transmembrane region" description="Helical" evidence="2">
    <location>
        <begin position="260"/>
        <end position="279"/>
    </location>
</feature>
<dbReference type="PANTHER" id="PTHR43317">
    <property type="entry name" value="THERMOSPERMINE SYNTHASE ACAULIS5"/>
    <property type="match status" value="1"/>
</dbReference>
<proteinExistence type="predicted"/>
<evidence type="ECO:0000256" key="1">
    <source>
        <dbReference type="ARBA" id="ARBA00023115"/>
    </source>
</evidence>
<evidence type="ECO:0000256" key="2">
    <source>
        <dbReference type="SAM" id="Phobius"/>
    </source>
</evidence>
<sequence>MQRVETGPVSTARFIVPVLFTVTIFISASLLFFVQPLFAKIVLPQIGGAPAVWTTAMLFFQSVLIGGYLYAHLVTRYLPVWAQLFLHLLLWGAALFFLPLAIPEGWQFAAERSAVVQTLVLFALGVGLPFGVLSANAPLIQSWYARSDGPSADDPYFLYGASNLGSLIALLGFPLVAEPLLGARRIGELWALGFVTFGAFLLICGLLVLRGPNARAARAEGAAGPITAGQVGWWLLLSFVPSSMMLAVTTKISTDLGAVPLVWVVPLSLYLLSFVLTFAKRPIGASPVLRLLYLIALGGLGAAFAGLTGGHLDVWGAAGLVLAFFVVALFGHARLYAERPDGRHLTVFYLVMSVGGALGGIFNSILAPILFNTLAEGGVTVLLAAVLILSRAMRPTRALALKGAALGLIAVVPIVVMTRVYGVDDWLTLRLTMFALAGGVAIWFRHQLPAAAISMGIVTGISLYEMPSGDVFRDRSFFGTHRVMEADGMRQYVNGTTIHGSEKLADFGRDRPEPQLYYHRNAPMARVLGSPVGQRAKRVGIVGLGVGALACYSQPGQDWTFYEIDAAVDRIARNPAYFTFLSACAPDMTTRLGDARVVLSQEGGEAPYDILVIDAYGSDAVPMHLTTLEAMELYMGRLAPDGLLIYHISNRYYAIDRPLGRSAAALGLTARIEEYDGNADRDPGDIGSRVVMIARDEGVFGPLAADPRWRVLRSDGGPVWTDDFANLLSVLN</sequence>
<feature type="transmembrane region" description="Helical" evidence="2">
    <location>
        <begin position="314"/>
        <end position="333"/>
    </location>
</feature>
<feature type="transmembrane region" description="Helical" evidence="2">
    <location>
        <begin position="114"/>
        <end position="135"/>
    </location>
</feature>
<feature type="transmembrane region" description="Helical" evidence="2">
    <location>
        <begin position="221"/>
        <end position="240"/>
    </location>
</feature>
<dbReference type="NCBIfam" id="NF037959">
    <property type="entry name" value="MFS_SpdSyn"/>
    <property type="match status" value="1"/>
</dbReference>
<comment type="caution">
    <text evidence="3">The sequence shown here is derived from an EMBL/GenBank/DDBJ whole genome shotgun (WGS) entry which is preliminary data.</text>
</comment>
<evidence type="ECO:0000313" key="4">
    <source>
        <dbReference type="Proteomes" id="UP000238338"/>
    </source>
</evidence>
<dbReference type="Proteomes" id="UP000238338">
    <property type="component" value="Unassembled WGS sequence"/>
</dbReference>
<accession>A0A2S8S491</accession>
<keyword evidence="4" id="KW-1185">Reference proteome</keyword>
<name>A0A2S8S491_9RHOB</name>
<feature type="transmembrane region" description="Helical" evidence="2">
    <location>
        <begin position="401"/>
        <end position="421"/>
    </location>
</feature>
<dbReference type="RefSeq" id="WP_105515833.1">
    <property type="nucleotide sequence ID" value="NZ_PVEP01000008.1"/>
</dbReference>
<feature type="transmembrane region" description="Helical" evidence="2">
    <location>
        <begin position="78"/>
        <end position="102"/>
    </location>
</feature>
<dbReference type="OrthoDB" id="8221452at2"/>
<dbReference type="EMBL" id="PVEP01000008">
    <property type="protein sequence ID" value="PQV55594.1"/>
    <property type="molecule type" value="Genomic_DNA"/>
</dbReference>
<dbReference type="InterPro" id="IPR029063">
    <property type="entry name" value="SAM-dependent_MTases_sf"/>
</dbReference>
<organism evidence="3 4">
    <name type="scientific">Albidovulum denitrificans</name>
    <dbReference type="NCBI Taxonomy" id="404881"/>
    <lineage>
        <taxon>Bacteria</taxon>
        <taxon>Pseudomonadati</taxon>
        <taxon>Pseudomonadota</taxon>
        <taxon>Alphaproteobacteria</taxon>
        <taxon>Rhodobacterales</taxon>
        <taxon>Paracoccaceae</taxon>
        <taxon>Albidovulum</taxon>
    </lineage>
</organism>
<keyword evidence="2" id="KW-1133">Transmembrane helix</keyword>
<feature type="transmembrane region" description="Helical" evidence="2">
    <location>
        <begin position="369"/>
        <end position="389"/>
    </location>
</feature>
<dbReference type="AlphaFoldDB" id="A0A2S8S491"/>
<feature type="transmembrane region" description="Helical" evidence="2">
    <location>
        <begin position="427"/>
        <end position="444"/>
    </location>
</feature>
<keyword evidence="2" id="KW-0472">Membrane</keyword>
<protein>
    <submittedName>
        <fullName evidence="3">Uncharacterized protein</fullName>
    </submittedName>
</protein>
<keyword evidence="1" id="KW-0620">Polyamine biosynthesis</keyword>
<dbReference type="GO" id="GO:0006596">
    <property type="term" value="P:polyamine biosynthetic process"/>
    <property type="evidence" value="ECO:0007669"/>
    <property type="project" value="UniProtKB-KW"/>
</dbReference>
<dbReference type="SUPFAM" id="SSF53335">
    <property type="entry name" value="S-adenosyl-L-methionine-dependent methyltransferases"/>
    <property type="match status" value="1"/>
</dbReference>
<evidence type="ECO:0000313" key="3">
    <source>
        <dbReference type="EMBL" id="PQV55594.1"/>
    </source>
</evidence>
<feature type="transmembrane region" description="Helical" evidence="2">
    <location>
        <begin position="156"/>
        <end position="177"/>
    </location>
</feature>
<gene>
    <name evidence="3" type="ORF">LX70_03258</name>
</gene>
<keyword evidence="2" id="KW-0812">Transmembrane</keyword>
<reference evidence="3 4" key="1">
    <citation type="submission" date="2018-02" db="EMBL/GenBank/DDBJ databases">
        <title>Genomic Encyclopedia of Archaeal and Bacterial Type Strains, Phase II (KMG-II): from individual species to whole genera.</title>
        <authorList>
            <person name="Goeker M."/>
        </authorList>
    </citation>
    <scope>NUCLEOTIDE SEQUENCE [LARGE SCALE GENOMIC DNA]</scope>
    <source>
        <strain evidence="3 4">DSM 18921</strain>
    </source>
</reference>
<feature type="transmembrane region" description="Helical" evidence="2">
    <location>
        <begin position="50"/>
        <end position="71"/>
    </location>
</feature>
<feature type="transmembrane region" description="Helical" evidence="2">
    <location>
        <begin position="291"/>
        <end position="308"/>
    </location>
</feature>
<dbReference type="Gene3D" id="3.40.50.150">
    <property type="entry name" value="Vaccinia Virus protein VP39"/>
    <property type="match status" value="1"/>
</dbReference>
<feature type="transmembrane region" description="Helical" evidence="2">
    <location>
        <begin position="345"/>
        <end position="363"/>
    </location>
</feature>
<feature type="transmembrane region" description="Helical" evidence="2">
    <location>
        <begin position="12"/>
        <end position="38"/>
    </location>
</feature>